<comment type="similarity">
    <text evidence="2">Belongs to the drug/metabolite transporter (DMT) superfamily. 10 TMS drug/metabolite exporter (DME) (TC 2.A.7.3) family.</text>
</comment>
<proteinExistence type="inferred from homology"/>
<dbReference type="RefSeq" id="WP_008332184.1">
    <property type="nucleotide sequence ID" value="NZ_CH902578.1"/>
</dbReference>
<sequence length="318" mass="34287">MNLAGPLYALLAFALYATHDVIIKFLGGTYSPFQLIFFSTLFSFPLVTFMLMKDATAGHLRPVHPWWTALRTVLASITGFTAFYAFSVLPLAQTYVLLFASPLLITLLSIPMLGERVGIHRLGAVVVGLIGVLVVLRPGATDLTLGHLAGITSAVCNALASVIVRKIGRDERPVVLMLYPMASNFVLMGILLAFVYKPMPIEHLGGLGVISALGFVAGLVLIAAYKNGEAAIVAPMQYSQIIWASVFGFFIFGESLETATMVGAGIIIFSGLYIVFREARLGADSQTPVLRTRSRGATAASFRISPILRRSRPHEPAE</sequence>
<feature type="transmembrane region" description="Helical" evidence="6">
    <location>
        <begin position="145"/>
        <end position="164"/>
    </location>
</feature>
<feature type="transmembrane region" description="Helical" evidence="6">
    <location>
        <begin position="122"/>
        <end position="139"/>
    </location>
</feature>
<comment type="caution">
    <text evidence="8">The sequence shown here is derived from an EMBL/GenBank/DDBJ whole genome shotgun (WGS) entry which is preliminary data.</text>
</comment>
<feature type="transmembrane region" description="Helical" evidence="6">
    <location>
        <begin position="232"/>
        <end position="252"/>
    </location>
</feature>
<dbReference type="SUPFAM" id="SSF103481">
    <property type="entry name" value="Multidrug resistance efflux transporter EmrE"/>
    <property type="match status" value="2"/>
</dbReference>
<evidence type="ECO:0000256" key="5">
    <source>
        <dbReference type="ARBA" id="ARBA00023136"/>
    </source>
</evidence>
<dbReference type="eggNOG" id="COG0697">
    <property type="taxonomic scope" value="Bacteria"/>
</dbReference>
<feature type="transmembrane region" description="Helical" evidence="6">
    <location>
        <begin position="92"/>
        <end position="110"/>
    </location>
</feature>
<evidence type="ECO:0000256" key="1">
    <source>
        <dbReference type="ARBA" id="ARBA00004141"/>
    </source>
</evidence>
<organism evidence="8 9">
    <name type="scientific">Maritimibacter alkaliphilus HTCC2654</name>
    <dbReference type="NCBI Taxonomy" id="314271"/>
    <lineage>
        <taxon>Bacteria</taxon>
        <taxon>Pseudomonadati</taxon>
        <taxon>Pseudomonadota</taxon>
        <taxon>Alphaproteobacteria</taxon>
        <taxon>Rhodobacterales</taxon>
        <taxon>Roseobacteraceae</taxon>
        <taxon>Maritimibacter</taxon>
    </lineage>
</organism>
<feature type="transmembrane region" description="Helical" evidence="6">
    <location>
        <begin position="33"/>
        <end position="52"/>
    </location>
</feature>
<gene>
    <name evidence="8" type="ORF">RB2654_12674</name>
</gene>
<comment type="subcellular location">
    <subcellularLocation>
        <location evidence="1">Membrane</location>
        <topology evidence="1">Multi-pass membrane protein</topology>
    </subcellularLocation>
</comment>
<dbReference type="PANTHER" id="PTHR22911">
    <property type="entry name" value="ACYL-MALONYL CONDENSING ENZYME-RELATED"/>
    <property type="match status" value="1"/>
</dbReference>
<name>A3VCQ8_9RHOB</name>
<evidence type="ECO:0000313" key="9">
    <source>
        <dbReference type="Proteomes" id="UP000002931"/>
    </source>
</evidence>
<feature type="transmembrane region" description="Helical" evidence="6">
    <location>
        <begin position="203"/>
        <end position="225"/>
    </location>
</feature>
<dbReference type="InterPro" id="IPR000620">
    <property type="entry name" value="EamA_dom"/>
</dbReference>
<dbReference type="AlphaFoldDB" id="A3VCQ8"/>
<dbReference type="HOGENOM" id="CLU_032828_2_0_5"/>
<dbReference type="GO" id="GO:0016020">
    <property type="term" value="C:membrane"/>
    <property type="evidence" value="ECO:0007669"/>
    <property type="project" value="UniProtKB-SubCell"/>
</dbReference>
<evidence type="ECO:0000256" key="2">
    <source>
        <dbReference type="ARBA" id="ARBA00009853"/>
    </source>
</evidence>
<feature type="domain" description="EamA" evidence="7">
    <location>
        <begin position="145"/>
        <end position="274"/>
    </location>
</feature>
<keyword evidence="5 6" id="KW-0472">Membrane</keyword>
<protein>
    <submittedName>
        <fullName evidence="8">Putative transporter, RhaT family, DMT superfamily protein</fullName>
    </submittedName>
</protein>
<dbReference type="OrthoDB" id="7818056at2"/>
<evidence type="ECO:0000313" key="8">
    <source>
        <dbReference type="EMBL" id="EAQ13926.1"/>
    </source>
</evidence>
<dbReference type="Pfam" id="PF00892">
    <property type="entry name" value="EamA"/>
    <property type="match status" value="2"/>
</dbReference>
<dbReference type="PANTHER" id="PTHR22911:SF6">
    <property type="entry name" value="SOLUTE CARRIER FAMILY 35 MEMBER G1"/>
    <property type="match status" value="1"/>
</dbReference>
<evidence type="ECO:0000259" key="7">
    <source>
        <dbReference type="Pfam" id="PF00892"/>
    </source>
</evidence>
<accession>A3VCQ8</accession>
<dbReference type="STRING" id="314271.RB2654_12674"/>
<keyword evidence="3 6" id="KW-0812">Transmembrane</keyword>
<keyword evidence="9" id="KW-1185">Reference proteome</keyword>
<dbReference type="EMBL" id="AAMT01000003">
    <property type="protein sequence ID" value="EAQ13926.1"/>
    <property type="molecule type" value="Genomic_DNA"/>
</dbReference>
<feature type="transmembrane region" description="Helical" evidence="6">
    <location>
        <begin position="258"/>
        <end position="276"/>
    </location>
</feature>
<feature type="domain" description="EamA" evidence="7">
    <location>
        <begin position="5"/>
        <end position="136"/>
    </location>
</feature>
<feature type="transmembrane region" description="Helical" evidence="6">
    <location>
        <begin position="64"/>
        <end position="86"/>
    </location>
</feature>
<evidence type="ECO:0000256" key="3">
    <source>
        <dbReference type="ARBA" id="ARBA00022692"/>
    </source>
</evidence>
<dbReference type="Proteomes" id="UP000002931">
    <property type="component" value="Unassembled WGS sequence"/>
</dbReference>
<evidence type="ECO:0000256" key="6">
    <source>
        <dbReference type="SAM" id="Phobius"/>
    </source>
</evidence>
<reference evidence="8 9" key="1">
    <citation type="journal article" date="2010" name="J. Bacteriol.">
        <title>Genome sequences of Pelagibaca bermudensis HTCC2601T and Maritimibacter alkaliphilus HTCC2654T, the type strains of two marine Roseobacter genera.</title>
        <authorList>
            <person name="Thrash J.C."/>
            <person name="Cho J.C."/>
            <person name="Ferriera S."/>
            <person name="Johnson J."/>
            <person name="Vergin K.L."/>
            <person name="Giovannoni S.J."/>
        </authorList>
    </citation>
    <scope>NUCLEOTIDE SEQUENCE [LARGE SCALE GENOMIC DNA]</scope>
    <source>
        <strain evidence="8 9">HTCC2654</strain>
    </source>
</reference>
<dbReference type="InterPro" id="IPR037185">
    <property type="entry name" value="EmrE-like"/>
</dbReference>
<evidence type="ECO:0000256" key="4">
    <source>
        <dbReference type="ARBA" id="ARBA00022989"/>
    </source>
</evidence>
<feature type="transmembrane region" description="Helical" evidence="6">
    <location>
        <begin position="176"/>
        <end position="197"/>
    </location>
</feature>
<keyword evidence="4 6" id="KW-1133">Transmembrane helix</keyword>